<reference evidence="2" key="2">
    <citation type="submission" date="2021-12" db="EMBL/GenBank/DDBJ databases">
        <title>Resequencing data analysis of finger millet.</title>
        <authorList>
            <person name="Hatakeyama M."/>
            <person name="Aluri S."/>
            <person name="Balachadran M.T."/>
            <person name="Sivarajan S.R."/>
            <person name="Poveda L."/>
            <person name="Shimizu-Inatsugi R."/>
            <person name="Schlapbach R."/>
            <person name="Sreeman S.M."/>
            <person name="Shimizu K.K."/>
        </authorList>
    </citation>
    <scope>NUCLEOTIDE SEQUENCE</scope>
</reference>
<proteinExistence type="predicted"/>
<evidence type="ECO:0000313" key="2">
    <source>
        <dbReference type="EMBL" id="GJN25644.1"/>
    </source>
</evidence>
<dbReference type="InterPro" id="IPR004158">
    <property type="entry name" value="DUF247_pln"/>
</dbReference>
<evidence type="ECO:0000313" key="3">
    <source>
        <dbReference type="Proteomes" id="UP001054889"/>
    </source>
</evidence>
<sequence>MGIKLEARKTATANFTGVMNMEMVQGLLCAKLAVQPLNLGNASACLLINMAALELYSETALLKDAGELPVSSYLCVLGLMMSQAEDVRKLRHKGIVQGLFGDQHILEFFKDLCPNLVAGQAYWQIFRDIEVYRKKRRLWLAIYKFVYKNAKTIAAVLSIVGVLVGIFKAILSLKSHHE</sequence>
<dbReference type="Proteomes" id="UP001054889">
    <property type="component" value="Unassembled WGS sequence"/>
</dbReference>
<protein>
    <submittedName>
        <fullName evidence="2">Uncharacterized protein</fullName>
    </submittedName>
</protein>
<feature type="transmembrane region" description="Helical" evidence="1">
    <location>
        <begin position="152"/>
        <end position="171"/>
    </location>
</feature>
<dbReference type="EMBL" id="BQKI01000078">
    <property type="protein sequence ID" value="GJN25644.1"/>
    <property type="molecule type" value="Genomic_DNA"/>
</dbReference>
<keyword evidence="1" id="KW-0812">Transmembrane</keyword>
<reference evidence="2" key="1">
    <citation type="journal article" date="2018" name="DNA Res.">
        <title>Multiple hybrid de novo genome assembly of finger millet, an orphan allotetraploid crop.</title>
        <authorList>
            <person name="Hatakeyama M."/>
            <person name="Aluri S."/>
            <person name="Balachadran M.T."/>
            <person name="Sivarajan S.R."/>
            <person name="Patrignani A."/>
            <person name="Gruter S."/>
            <person name="Poveda L."/>
            <person name="Shimizu-Inatsugi R."/>
            <person name="Baeten J."/>
            <person name="Francoijs K.J."/>
            <person name="Nataraja K.N."/>
            <person name="Reddy Y.A.N."/>
            <person name="Phadnis S."/>
            <person name="Ravikumar R.L."/>
            <person name="Schlapbach R."/>
            <person name="Sreeman S.M."/>
            <person name="Shimizu K.K."/>
        </authorList>
    </citation>
    <scope>NUCLEOTIDE SEQUENCE</scope>
</reference>
<dbReference type="PANTHER" id="PTHR31549:SF256">
    <property type="entry name" value="EXPRESSED PROTEIN"/>
    <property type="match status" value="1"/>
</dbReference>
<keyword evidence="1" id="KW-1133">Transmembrane helix</keyword>
<name>A0AAV5EQN0_ELECO</name>
<dbReference type="AlphaFoldDB" id="A0AAV5EQN0"/>
<gene>
    <name evidence="2" type="primary">gb13499</name>
    <name evidence="2" type="ORF">PR202_gb13499</name>
</gene>
<keyword evidence="3" id="KW-1185">Reference proteome</keyword>
<dbReference type="Pfam" id="PF03140">
    <property type="entry name" value="DUF247"/>
    <property type="match status" value="1"/>
</dbReference>
<dbReference type="PANTHER" id="PTHR31549">
    <property type="entry name" value="PROTEIN, PUTATIVE (DUF247)-RELATED-RELATED"/>
    <property type="match status" value="1"/>
</dbReference>
<keyword evidence="1" id="KW-0472">Membrane</keyword>
<accession>A0AAV5EQN0</accession>
<comment type="caution">
    <text evidence="2">The sequence shown here is derived from an EMBL/GenBank/DDBJ whole genome shotgun (WGS) entry which is preliminary data.</text>
</comment>
<evidence type="ECO:0000256" key="1">
    <source>
        <dbReference type="SAM" id="Phobius"/>
    </source>
</evidence>
<organism evidence="2 3">
    <name type="scientific">Eleusine coracana subsp. coracana</name>
    <dbReference type="NCBI Taxonomy" id="191504"/>
    <lineage>
        <taxon>Eukaryota</taxon>
        <taxon>Viridiplantae</taxon>
        <taxon>Streptophyta</taxon>
        <taxon>Embryophyta</taxon>
        <taxon>Tracheophyta</taxon>
        <taxon>Spermatophyta</taxon>
        <taxon>Magnoliopsida</taxon>
        <taxon>Liliopsida</taxon>
        <taxon>Poales</taxon>
        <taxon>Poaceae</taxon>
        <taxon>PACMAD clade</taxon>
        <taxon>Chloridoideae</taxon>
        <taxon>Cynodonteae</taxon>
        <taxon>Eleusininae</taxon>
        <taxon>Eleusine</taxon>
    </lineage>
</organism>